<dbReference type="InterPro" id="IPR032675">
    <property type="entry name" value="LRR_dom_sf"/>
</dbReference>
<reference evidence="2 3" key="1">
    <citation type="journal article" date="2011" name="BMC Genomics">
        <title>Insight into cross-talk between intra-amoebal pathogens.</title>
        <authorList>
            <person name="Gimenez G."/>
            <person name="Bertelli C."/>
            <person name="Moliner C."/>
            <person name="Robert C."/>
            <person name="Raoult D."/>
            <person name="Fournier P.E."/>
            <person name="Greub G."/>
        </authorList>
    </citation>
    <scope>NUCLEOTIDE SEQUENCE [LARGE SCALE GENOMIC DNA]</scope>
    <source>
        <strain evidence="2 3">LLAP12</strain>
    </source>
</reference>
<accession>G9EP51</accession>
<dbReference type="GO" id="GO:0005524">
    <property type="term" value="F:ATP binding"/>
    <property type="evidence" value="ECO:0007669"/>
    <property type="project" value="InterPro"/>
</dbReference>
<keyword evidence="3" id="KW-1185">Reference proteome</keyword>
<dbReference type="EMBL" id="JH413822">
    <property type="protein sequence ID" value="EHL30886.1"/>
    <property type="molecule type" value="Genomic_DNA"/>
</dbReference>
<dbReference type="SUPFAM" id="SSF52047">
    <property type="entry name" value="RNI-like"/>
    <property type="match status" value="1"/>
</dbReference>
<dbReference type="CDD" id="cd00009">
    <property type="entry name" value="AAA"/>
    <property type="match status" value="1"/>
</dbReference>
<feature type="domain" description="ATPase dynein-related AAA" evidence="1">
    <location>
        <begin position="1734"/>
        <end position="1856"/>
    </location>
</feature>
<dbReference type="SUPFAM" id="SSF52540">
    <property type="entry name" value="P-loop containing nucleoside triphosphate hydrolases"/>
    <property type="match status" value="2"/>
</dbReference>
<dbReference type="Proteomes" id="UP000002770">
    <property type="component" value="Unassembled WGS sequence"/>
</dbReference>
<proteinExistence type="predicted"/>
<sequence>MVKAQKILARLIDDGFPLYLWQNILEPFAFNVLKRMDDSWHDDLPDDRSQQGELYKLTKDELFSLFPLRLELLTPVPSNKIKQIAVAQCQLSPDKIFILDNYWMDVLFNDGLSSHPHQLYLSELYEQSDKLPQALNIAIHESTPPLEYIIYDEFPPDYPEPLSNLTTFLLQIKSIERYKKLTLNKELADELLSKESITANNITFNLEHLSNIQSLSIYEEIGINTLQRLLAKIHNLTVLKLILPQDLSKETILELEGIEHLFLQSGTFSMNLLAKAKHLKMLHILDSTVLPQDFKGNLNFEMLKQLHISDSAISAADLQQIISPHLIQLSLNNCRLPANALEQLNLQNLLKLELRSGGLNTISAAALENLLHKNPKLQVFWLFDSTITDNFSQNINLKHLKDLTLSGCNTSRHNIQNILSGTEKLKYLRLAHSIDLPDNFIETLHLHHLIHLDVEGCNINARQLQAWLKTAPNLKKLCIADCNETLHIDSDLKKLMQGIVLELGDIDEYDDWLTDQQQHDDSPTEQIEEHSFDACMPMDADTHYSANNELAVNRVFYPLGQQPIPEIRNYRVQAFNKVGITPSPCSLDEAFLLKNDESTLSDCPKPILVDELQELGEQRARTKTGCTYYLGKQTLRLTREWQALTSLSPQETLTHFSVDSGSENIEFSWSARDNLYYVRSTIPGLRKISFLLEVARTTRTAPLPQRIHDLIKYCSEFGSGALAINQEAATGIDYLNSLITQKKGACRHRALVFKVLMEKYYPEIPVRIITNQCHAFVEINLHHQWVAYDLGGYPVQLSVNESWTPAESIPSMPYEKQLQTWKKHAPYLETILGFCQHLTQPGEAKKRLIELTSSDEVHHAHLQLQSWCKKIARPFFYINAPDDLMCSAPFLKREGNRGILMPGPGGPLYDFLQQNKDKSNPAVLIINYDNFEADDLVRFNSLLDKERLADGVPIPPDTLIIGLINSKKPDCYQGADFYSRFNLIEQCPDGLSLSEGLAPLPLSEKTPELKTVSINLYNAPDWEERLLGRWIIQNDALYFIEGALQKAFHSAPPVEPQEMPLYTVDELQRALGWNFPLELKNAPWEDKKFVQFWQQACLLGKIEQAGRVIHLPDSLQLLHSSGYDWEQLTTQVTWQAGLTLNEPAYVLNAQCLNDYFTRYCCNNETQMLNTLEGLIQAYTQEHLQVNLTGALSDDKWALFLSACQEHAVQLTVHCAPGIPLPAVLGVDLAQAPRALSEWTGTTLAHTTILVSTDCDTTAQQLTSQDKEWQVIESSECEGDDLLIHIKAQVDALSGAMRFEQKHHALLLALEQGNKVMLKGRFSSELVDSLAPFLLARRRNQNSQGQLVLLSENDPFHYLPAQKHEVSRQEKQDCLQRHFSADEVQMLDESLINQEPLSLLHARLSYQRATQTKDAWQGLQGLSSGVVLQEFNAQNSAQIADEFEQQRLDAVNRMLTHAPYVFLTGLTAVGKSTFVEKNFNTEQDVLYIGEALLSDWAKDASSKRKILFIDEANLSEREWSEFEGLFNNPPGILIEGHYYPLTSAHKVLFAGNPVSYGDERRLAPFFSRHGNALVFESMPQEFIYERILKPIFMQSKHEAEVLNLCAPLLNIYKFLGECSTDKILISPRELQMMALLVLSYQQQHPEHEDILAAQHYAWYLASTLVPEQHREELDKQFKPKSELVRQENLVVAPQFLVTPSRQQISHHLNDVLALRQFRCTMALNEAQRYGGLGGIVLEGEPGIGKSELVLSTLIAQGYQEVHHAQNLPEKPFYRIPVSMQMEDKKNLLLKAFHQGAVVIIDEINSSPMMERLLNDLLMGKTPEGKRPERPGFLIIGTQNPVTMNGRRAPSTALARRLMTVTLPAYTRDEMETILINKGLHQEKTSLMVAAYAHNVAKAQKKNLTPQPTFRDLLQLAELEIKKEHTLTPVDEEMSEVDQGNLLKRKGFFAQPTQKKVKAERESALQNRK</sequence>
<dbReference type="Gene3D" id="3.80.10.10">
    <property type="entry name" value="Ribonuclease Inhibitor"/>
    <property type="match status" value="1"/>
</dbReference>
<dbReference type="Pfam" id="PF07728">
    <property type="entry name" value="AAA_5"/>
    <property type="match status" value="1"/>
</dbReference>
<protein>
    <recommendedName>
        <fullName evidence="1">ATPase dynein-related AAA domain-containing protein</fullName>
    </recommendedName>
</protein>
<dbReference type="HOGENOM" id="CLU_231811_0_0_6"/>
<dbReference type="eggNOG" id="COG2256">
    <property type="taxonomic scope" value="Bacteria"/>
</dbReference>
<evidence type="ECO:0000259" key="1">
    <source>
        <dbReference type="Pfam" id="PF07728"/>
    </source>
</evidence>
<gene>
    <name evidence="2" type="ORF">LDG_7032</name>
</gene>
<dbReference type="InterPro" id="IPR027417">
    <property type="entry name" value="P-loop_NTPase"/>
</dbReference>
<dbReference type="STRING" id="658187.LDG_7032"/>
<evidence type="ECO:0000313" key="3">
    <source>
        <dbReference type="Proteomes" id="UP000002770"/>
    </source>
</evidence>
<dbReference type="InterPro" id="IPR011704">
    <property type="entry name" value="ATPase_dyneun-rel_AAA"/>
</dbReference>
<dbReference type="GO" id="GO:0019005">
    <property type="term" value="C:SCF ubiquitin ligase complex"/>
    <property type="evidence" value="ECO:0007669"/>
    <property type="project" value="TreeGrafter"/>
</dbReference>
<dbReference type="GO" id="GO:0016887">
    <property type="term" value="F:ATP hydrolysis activity"/>
    <property type="evidence" value="ECO:0007669"/>
    <property type="project" value="InterPro"/>
</dbReference>
<dbReference type="InParanoid" id="G9EP51"/>
<dbReference type="PANTHER" id="PTHR13318">
    <property type="entry name" value="PARTNER OF PAIRED, ISOFORM B-RELATED"/>
    <property type="match status" value="1"/>
</dbReference>
<dbReference type="Gene3D" id="3.40.50.300">
    <property type="entry name" value="P-loop containing nucleotide triphosphate hydrolases"/>
    <property type="match status" value="1"/>
</dbReference>
<name>G9EP51_9GAMM</name>
<evidence type="ECO:0000313" key="2">
    <source>
        <dbReference type="EMBL" id="EHL30886.1"/>
    </source>
</evidence>
<organism evidence="2 3">
    <name type="scientific">Legionella drancourtii LLAP12</name>
    <dbReference type="NCBI Taxonomy" id="658187"/>
    <lineage>
        <taxon>Bacteria</taxon>
        <taxon>Pseudomonadati</taxon>
        <taxon>Pseudomonadota</taxon>
        <taxon>Gammaproteobacteria</taxon>
        <taxon>Legionellales</taxon>
        <taxon>Legionellaceae</taxon>
        <taxon>Legionella</taxon>
    </lineage>
</organism>
<dbReference type="GO" id="GO:0031146">
    <property type="term" value="P:SCF-dependent proteasomal ubiquitin-dependent protein catabolic process"/>
    <property type="evidence" value="ECO:0007669"/>
    <property type="project" value="TreeGrafter"/>
</dbReference>